<keyword evidence="1" id="KW-1133">Transmembrane helix</keyword>
<gene>
    <name evidence="2" type="ORF">BBBOND_0405640</name>
</gene>
<evidence type="ECO:0000256" key="1">
    <source>
        <dbReference type="SAM" id="Phobius"/>
    </source>
</evidence>
<dbReference type="AlphaFoldDB" id="A0A061DE92"/>
<accession>A0A061DE92</accession>
<dbReference type="RefSeq" id="XP_012770265.1">
    <property type="nucleotide sequence ID" value="XM_012914811.1"/>
</dbReference>
<dbReference type="OMA" id="NDELCKY"/>
<evidence type="ECO:0000313" key="2">
    <source>
        <dbReference type="EMBL" id="CDR98079.1"/>
    </source>
</evidence>
<keyword evidence="1" id="KW-0812">Transmembrane</keyword>
<dbReference type="OrthoDB" id="437309at2759"/>
<dbReference type="GeneID" id="24566620"/>
<evidence type="ECO:0000313" key="3">
    <source>
        <dbReference type="Proteomes" id="UP000033188"/>
    </source>
</evidence>
<proteinExistence type="predicted"/>
<sequence length="290" mass="32959">MSSAPAESSEVSDRKIVLIWQLKLSACLAGVVVSAYGAYVVISSGFQLDKCRRKFSLHWNGLLYGNSLPVRVSALLNSQYNVCLQPDVLRSLSTYFIKFDLTKENGFRRSDALMFLETVEIATDDPIVDRFIAAGVGESREHRMVSGCSLQEFAELLEALVLDSRMKGDDQLEIKIKQQLEEVNGEAASDAGQPLKEFRLNNPFLLNKAKSLSKELHKHMQEDFKVSEITDIQHELQRNYNFRDKLQRIGTSRKLTDAEVRRLENVNQEIYLLEEELSKQKHVCNLVSSK</sequence>
<keyword evidence="3" id="KW-1185">Reference proteome</keyword>
<dbReference type="Proteomes" id="UP000033188">
    <property type="component" value="Chromosome 5"/>
</dbReference>
<name>A0A061DE92_BABBI</name>
<dbReference type="VEuPathDB" id="PiroplasmaDB:BBBOND_0405640"/>
<dbReference type="EMBL" id="LK391711">
    <property type="protein sequence ID" value="CDR98079.1"/>
    <property type="molecule type" value="Genomic_DNA"/>
</dbReference>
<protein>
    <submittedName>
        <fullName evidence="2">Uncharacterized protein</fullName>
    </submittedName>
</protein>
<keyword evidence="1" id="KW-0472">Membrane</keyword>
<dbReference type="KEGG" id="bbig:BBBOND_0405640"/>
<organism evidence="2 3">
    <name type="scientific">Babesia bigemina</name>
    <dbReference type="NCBI Taxonomy" id="5866"/>
    <lineage>
        <taxon>Eukaryota</taxon>
        <taxon>Sar</taxon>
        <taxon>Alveolata</taxon>
        <taxon>Apicomplexa</taxon>
        <taxon>Aconoidasida</taxon>
        <taxon>Piroplasmida</taxon>
        <taxon>Babesiidae</taxon>
        <taxon>Babesia</taxon>
    </lineage>
</organism>
<reference evidence="3" key="1">
    <citation type="journal article" date="2014" name="Nucleic Acids Res.">
        <title>The evolutionary dynamics of variant antigen genes in Babesia reveal a history of genomic innovation underlying host-parasite interaction.</title>
        <authorList>
            <person name="Jackson A.P."/>
            <person name="Otto T.D."/>
            <person name="Darby A."/>
            <person name="Ramaprasad A."/>
            <person name="Xia D."/>
            <person name="Echaide I.E."/>
            <person name="Farber M."/>
            <person name="Gahlot S."/>
            <person name="Gamble J."/>
            <person name="Gupta D."/>
            <person name="Gupta Y."/>
            <person name="Jackson L."/>
            <person name="Malandrin L."/>
            <person name="Malas T.B."/>
            <person name="Moussa E."/>
            <person name="Nair M."/>
            <person name="Reid A.J."/>
            <person name="Sanders M."/>
            <person name="Sharma J."/>
            <person name="Tracey A."/>
            <person name="Quail M.A."/>
            <person name="Weir W."/>
            <person name="Wastling J.M."/>
            <person name="Hall N."/>
            <person name="Willadsen P."/>
            <person name="Lingelbach K."/>
            <person name="Shiels B."/>
            <person name="Tait A."/>
            <person name="Berriman M."/>
            <person name="Allred D.R."/>
            <person name="Pain A."/>
        </authorList>
    </citation>
    <scope>NUCLEOTIDE SEQUENCE [LARGE SCALE GENOMIC DNA]</scope>
    <source>
        <strain evidence="3">Bond</strain>
    </source>
</reference>
<feature type="transmembrane region" description="Helical" evidence="1">
    <location>
        <begin position="20"/>
        <end position="42"/>
    </location>
</feature>